<organism evidence="1 2">
    <name type="scientific">Floridaenema fluviatile BLCC-F154</name>
    <dbReference type="NCBI Taxonomy" id="3153640"/>
    <lineage>
        <taxon>Bacteria</taxon>
        <taxon>Bacillati</taxon>
        <taxon>Cyanobacteriota</taxon>
        <taxon>Cyanophyceae</taxon>
        <taxon>Oscillatoriophycideae</taxon>
        <taxon>Aerosakkonematales</taxon>
        <taxon>Aerosakkonemataceae</taxon>
        <taxon>Floridanema</taxon>
        <taxon>Floridanema fluviatile</taxon>
    </lineage>
</organism>
<proteinExistence type="predicted"/>
<accession>A0ABV4YI75</accession>
<evidence type="ECO:0000313" key="2">
    <source>
        <dbReference type="Proteomes" id="UP001576776"/>
    </source>
</evidence>
<protein>
    <submittedName>
        <fullName evidence="1">Uncharacterized protein</fullName>
    </submittedName>
</protein>
<sequence length="120" mass="14270">MSFDPAQLKRHCEIIIQSRRIKNKIVVLCEGEGGIKDNRYRLSPQTYARMEQMPDANFYKACVPRWWSQYKPEFFNCGDRKDVIDTYFALLEIHQQDSENSYLTPGLLQTTNRRNARYRS</sequence>
<dbReference type="RefSeq" id="WP_413260006.1">
    <property type="nucleotide sequence ID" value="NZ_JBHFNS010000090.1"/>
</dbReference>
<name>A0ABV4YI75_9CYAN</name>
<keyword evidence="2" id="KW-1185">Reference proteome</keyword>
<dbReference type="EMBL" id="JBHFNS010000090">
    <property type="protein sequence ID" value="MFB2938524.1"/>
    <property type="molecule type" value="Genomic_DNA"/>
</dbReference>
<evidence type="ECO:0000313" key="1">
    <source>
        <dbReference type="EMBL" id="MFB2938524.1"/>
    </source>
</evidence>
<comment type="caution">
    <text evidence="1">The sequence shown here is derived from an EMBL/GenBank/DDBJ whole genome shotgun (WGS) entry which is preliminary data.</text>
</comment>
<gene>
    <name evidence="1" type="ORF">ACE1B6_25020</name>
</gene>
<dbReference type="Proteomes" id="UP001576776">
    <property type="component" value="Unassembled WGS sequence"/>
</dbReference>
<reference evidence="1 2" key="1">
    <citation type="submission" date="2024-09" db="EMBL/GenBank/DDBJ databases">
        <title>Floridaenema gen nov. (Aerosakkonemataceae, Aerosakkonematales ord. nov., Cyanobacteria) from benthic tropical and subtropical fresh waters, with the description of four new species.</title>
        <authorList>
            <person name="Moretto J.A."/>
            <person name="Berthold D.E."/>
            <person name="Lefler F.W."/>
            <person name="Huang I.-S."/>
            <person name="Laughinghouse H. IV."/>
        </authorList>
    </citation>
    <scope>NUCLEOTIDE SEQUENCE [LARGE SCALE GENOMIC DNA]</scope>
    <source>
        <strain evidence="1 2">BLCC-F154</strain>
    </source>
</reference>